<reference evidence="1" key="2">
    <citation type="submission" date="2022-04" db="EMBL/GenBank/DDBJ databases">
        <title>Complete Genome Sequence of Flavobacterium sediminilitoris YSM-43, Isolated from a Tidal Sediment.</title>
        <authorList>
            <person name="Lee P.A."/>
        </authorList>
    </citation>
    <scope>NUCLEOTIDE SEQUENCE</scope>
    <source>
        <strain evidence="1">YSM-43</strain>
    </source>
</reference>
<evidence type="ECO:0008006" key="3">
    <source>
        <dbReference type="Google" id="ProtNLM"/>
    </source>
</evidence>
<accession>A0ABY4HJM7</accession>
<proteinExistence type="predicted"/>
<dbReference type="Proteomes" id="UP000830454">
    <property type="component" value="Chromosome"/>
</dbReference>
<dbReference type="Gene3D" id="3.10.20.310">
    <property type="entry name" value="membrane protein fhac"/>
    <property type="match status" value="1"/>
</dbReference>
<name>A0ABY4HJM7_9FLAO</name>
<dbReference type="EMBL" id="CP090145">
    <property type="protein sequence ID" value="UOX33041.1"/>
    <property type="molecule type" value="Genomic_DNA"/>
</dbReference>
<organism evidence="1 2">
    <name type="scientific">Flavobacterium sediminilitoris</name>
    <dbReference type="NCBI Taxonomy" id="2024526"/>
    <lineage>
        <taxon>Bacteria</taxon>
        <taxon>Pseudomonadati</taxon>
        <taxon>Bacteroidota</taxon>
        <taxon>Flavobacteriia</taxon>
        <taxon>Flavobacteriales</taxon>
        <taxon>Flavobacteriaceae</taxon>
        <taxon>Flavobacterium</taxon>
    </lineage>
</organism>
<evidence type="ECO:0000313" key="2">
    <source>
        <dbReference type="Proteomes" id="UP000830454"/>
    </source>
</evidence>
<evidence type="ECO:0000313" key="1">
    <source>
        <dbReference type="EMBL" id="UOX33041.1"/>
    </source>
</evidence>
<protein>
    <recommendedName>
        <fullName evidence="3">Outer membrane protein assembly factor BamA</fullName>
    </recommendedName>
</protein>
<sequence>MLCTFHICSAQTNDTIKKSTQTEKDSLALYKKAHKISKKGKVNKWVYDLIFKASAINKESKKETKTSNNNIKHNIANGKIIRNIYIETLDPFGYSVEDSAKKPKKKIDKIGNSLHFKTREQTIKNLLLFKQNDICDSIFLTESERLIRSQRYARKVIISPIPIDEANDSIDIAVRVLDSWTLIPSGNISTNQWNAKLTERNVLGIGHQISANYKKKIDTNEKAISTNYNINNIRRTYISLNLNYENDFNGDSNRSVGLSRPFFSPLTKNAGGIYFENRLATEYFYIADTLNTSPVKSEYQEYWYGRAFKLNKEKTYKNKTKNLIAAFTYNNKQYTQGPPTFLDPYHYFSNSKNFIAHIGISSQRYYQDTFIYNYDIIEDVPYGYTYALTLGYQDRNDTHNFYIGAKISYGKKFNFGYLSGFSEWGSFLNNGNTNQLAYKIGFNYLSPLWHIGSWKVRQFIVPYFIIGNNRNPSEKDKLNLDGDYGLRKFTSRITGTKKWLLTLQTQTYIPKSWIGFRFSPYMNLSLGSLTDNSKSFLKSKTYSKVAIGVLINNDYLVFNSFQISFAYYPSIPFEGENLFKTNAIDNTEIQMPTFQLSKPEYIKYE</sequence>
<dbReference type="RefSeq" id="WP_246915794.1">
    <property type="nucleotide sequence ID" value="NZ_CP090145.1"/>
</dbReference>
<keyword evidence="2" id="KW-1185">Reference proteome</keyword>
<reference evidence="1" key="1">
    <citation type="submission" date="2021-12" db="EMBL/GenBank/DDBJ databases">
        <authorList>
            <person name="Cha I.-T."/>
            <person name="Lee K.-E."/>
            <person name="Park S.-J."/>
        </authorList>
    </citation>
    <scope>NUCLEOTIDE SEQUENCE</scope>
    <source>
        <strain evidence="1">YSM-43</strain>
    </source>
</reference>
<gene>
    <name evidence="1" type="ORF">LXD69_13465</name>
</gene>